<keyword evidence="10" id="KW-1185">Reference proteome</keyword>
<dbReference type="PIRSF" id="PIRSF031773">
    <property type="entry name" value="DevC"/>
    <property type="match status" value="1"/>
</dbReference>
<keyword evidence="3" id="KW-1003">Cell membrane</keyword>
<dbReference type="PANTHER" id="PTHR43738">
    <property type="entry name" value="ABC TRANSPORTER, MEMBRANE PROTEIN"/>
    <property type="match status" value="1"/>
</dbReference>
<dbReference type="InterPro" id="IPR005891">
    <property type="entry name" value="DevC"/>
</dbReference>
<evidence type="ECO:0000256" key="7">
    <source>
        <dbReference type="SAM" id="Phobius"/>
    </source>
</evidence>
<keyword evidence="5 7" id="KW-1133">Transmembrane helix</keyword>
<evidence type="ECO:0000313" key="10">
    <source>
        <dbReference type="Proteomes" id="UP000441523"/>
    </source>
</evidence>
<protein>
    <submittedName>
        <fullName evidence="9">FtsX-like permease family protein</fullName>
    </submittedName>
</protein>
<evidence type="ECO:0000313" key="9">
    <source>
        <dbReference type="EMBL" id="KAB1073466.1"/>
    </source>
</evidence>
<dbReference type="GO" id="GO:0005886">
    <property type="term" value="C:plasma membrane"/>
    <property type="evidence" value="ECO:0007669"/>
    <property type="project" value="UniProtKB-SubCell"/>
</dbReference>
<dbReference type="Proteomes" id="UP000441523">
    <property type="component" value="Unassembled WGS sequence"/>
</dbReference>
<evidence type="ECO:0000256" key="6">
    <source>
        <dbReference type="ARBA" id="ARBA00023136"/>
    </source>
</evidence>
<dbReference type="Pfam" id="PF02687">
    <property type="entry name" value="FtsX"/>
    <property type="match status" value="1"/>
</dbReference>
<dbReference type="InterPro" id="IPR051125">
    <property type="entry name" value="ABC-4/HrtB_transporter"/>
</dbReference>
<feature type="domain" description="ABC3 transporter permease C-terminal" evidence="8">
    <location>
        <begin position="284"/>
        <end position="396"/>
    </location>
</feature>
<evidence type="ECO:0000256" key="5">
    <source>
        <dbReference type="ARBA" id="ARBA00022989"/>
    </source>
</evidence>
<dbReference type="AlphaFoldDB" id="A0A6N6MRP7"/>
<dbReference type="EMBL" id="VZZJ01000008">
    <property type="protein sequence ID" value="KAB1073466.1"/>
    <property type="molecule type" value="Genomic_DNA"/>
</dbReference>
<keyword evidence="4 7" id="KW-0812">Transmembrane</keyword>
<keyword evidence="2" id="KW-0813">Transport</keyword>
<gene>
    <name evidence="9" type="ORF">F6X51_12040</name>
</gene>
<evidence type="ECO:0000256" key="2">
    <source>
        <dbReference type="ARBA" id="ARBA00022448"/>
    </source>
</evidence>
<dbReference type="InterPro" id="IPR003838">
    <property type="entry name" value="ABC3_permease_C"/>
</dbReference>
<proteinExistence type="predicted"/>
<feature type="transmembrane region" description="Helical" evidence="7">
    <location>
        <begin position="326"/>
        <end position="354"/>
    </location>
</feature>
<comment type="caution">
    <text evidence="9">The sequence shown here is derived from an EMBL/GenBank/DDBJ whole genome shotgun (WGS) entry which is preliminary data.</text>
</comment>
<feature type="transmembrane region" description="Helical" evidence="7">
    <location>
        <begin position="366"/>
        <end position="386"/>
    </location>
</feature>
<sequence>MTTRLGQAFQLAAAARLAYRQLTHRGAKLLAALLGVMVAVVLMFTQLGFKGALYDSGVAVAKAFDGEIVLASPDFQTMSYNPPWMPRGLLYEARGVAGVRSASPLYASTIQVANPSDGNFLTTWLYAFDPNQPVLTLPDVNRAIPLMRQAHAAIIDRHSRYELGDLAARVVRSGNLDLVLPASGAETQYVLTMVGSFEIGPTISADGTIITSDLNFYRYLHAPLDRVSLGIVRVADGADPVATKQALQRQLGPRARIFLKDEFIANEINFYAYRTPIGFIFNVGLAVGVFVGIVFISQVLHGIIADNVREYAALRAIGYDHTFFRYLVAFIAVALAVVTYLPSIAVTLLIYHVAASVTKLPLDLKSQYLVAILAIVVAMGLTAAIFSAKKLRRVDPVDLF</sequence>
<organism evidence="9 10">
    <name type="scientific">Methylobacterium planeticum</name>
    <dbReference type="NCBI Taxonomy" id="2615211"/>
    <lineage>
        <taxon>Bacteria</taxon>
        <taxon>Pseudomonadati</taxon>
        <taxon>Pseudomonadota</taxon>
        <taxon>Alphaproteobacteria</taxon>
        <taxon>Hyphomicrobiales</taxon>
        <taxon>Methylobacteriaceae</taxon>
        <taxon>Methylobacterium</taxon>
    </lineage>
</organism>
<feature type="transmembrane region" description="Helical" evidence="7">
    <location>
        <begin position="29"/>
        <end position="49"/>
    </location>
</feature>
<dbReference type="PANTHER" id="PTHR43738:SF1">
    <property type="entry name" value="HEMIN TRANSPORT SYSTEM PERMEASE PROTEIN HRTB-RELATED"/>
    <property type="match status" value="1"/>
</dbReference>
<evidence type="ECO:0000256" key="3">
    <source>
        <dbReference type="ARBA" id="ARBA00022475"/>
    </source>
</evidence>
<name>A0A6N6MRP7_9HYPH</name>
<dbReference type="RefSeq" id="WP_150963905.1">
    <property type="nucleotide sequence ID" value="NZ_VZZJ01000008.1"/>
</dbReference>
<comment type="subcellular location">
    <subcellularLocation>
        <location evidence="1">Cell membrane</location>
        <topology evidence="1">Multi-pass membrane protein</topology>
    </subcellularLocation>
</comment>
<evidence type="ECO:0000256" key="1">
    <source>
        <dbReference type="ARBA" id="ARBA00004651"/>
    </source>
</evidence>
<feature type="transmembrane region" description="Helical" evidence="7">
    <location>
        <begin position="279"/>
        <end position="305"/>
    </location>
</feature>
<keyword evidence="6 7" id="KW-0472">Membrane</keyword>
<reference evidence="9 10" key="1">
    <citation type="submission" date="2019-09" db="EMBL/GenBank/DDBJ databases">
        <title>YIM 132548 draft genome.</title>
        <authorList>
            <person name="Jiang L."/>
        </authorList>
    </citation>
    <scope>NUCLEOTIDE SEQUENCE [LARGE SCALE GENOMIC DNA]</scope>
    <source>
        <strain evidence="9 10">YIM 132548</strain>
    </source>
</reference>
<evidence type="ECO:0000256" key="4">
    <source>
        <dbReference type="ARBA" id="ARBA00022692"/>
    </source>
</evidence>
<evidence type="ECO:0000259" key="8">
    <source>
        <dbReference type="Pfam" id="PF02687"/>
    </source>
</evidence>
<accession>A0A6N6MRP7</accession>